<dbReference type="Proteomes" id="UP000467840">
    <property type="component" value="Chromosome 5"/>
</dbReference>
<evidence type="ECO:0000256" key="1">
    <source>
        <dbReference type="SAM" id="MobiDB-lite"/>
    </source>
</evidence>
<feature type="region of interest" description="Disordered" evidence="1">
    <location>
        <begin position="58"/>
        <end position="85"/>
    </location>
</feature>
<feature type="region of interest" description="Disordered" evidence="1">
    <location>
        <begin position="121"/>
        <end position="151"/>
    </location>
</feature>
<reference evidence="2 3" key="1">
    <citation type="journal article" date="2020" name="Mol. Plant">
        <title>The Chromosome-Based Rubber Tree Genome Provides New Insights into Spurge Genome Evolution and Rubber Biosynthesis.</title>
        <authorList>
            <person name="Liu J."/>
            <person name="Shi C."/>
            <person name="Shi C.C."/>
            <person name="Li W."/>
            <person name="Zhang Q.J."/>
            <person name="Zhang Y."/>
            <person name="Li K."/>
            <person name="Lu H.F."/>
            <person name="Shi C."/>
            <person name="Zhu S.T."/>
            <person name="Xiao Z.Y."/>
            <person name="Nan H."/>
            <person name="Yue Y."/>
            <person name="Zhu X.G."/>
            <person name="Wu Y."/>
            <person name="Hong X.N."/>
            <person name="Fan G.Y."/>
            <person name="Tong Y."/>
            <person name="Zhang D."/>
            <person name="Mao C.L."/>
            <person name="Liu Y.L."/>
            <person name="Hao S.J."/>
            <person name="Liu W.Q."/>
            <person name="Lv M.Q."/>
            <person name="Zhang H.B."/>
            <person name="Liu Y."/>
            <person name="Hu-Tang G.R."/>
            <person name="Wang J.P."/>
            <person name="Wang J.H."/>
            <person name="Sun Y.H."/>
            <person name="Ni S.B."/>
            <person name="Chen W.B."/>
            <person name="Zhang X.C."/>
            <person name="Jiao Y.N."/>
            <person name="Eichler E.E."/>
            <person name="Li G.H."/>
            <person name="Liu X."/>
            <person name="Gao L.Z."/>
        </authorList>
    </citation>
    <scope>NUCLEOTIDE SEQUENCE [LARGE SCALE GENOMIC DNA]</scope>
    <source>
        <strain evidence="3">cv. GT1</strain>
        <tissue evidence="2">Leaf</tissue>
    </source>
</reference>
<gene>
    <name evidence="2" type="ORF">GH714_010950</name>
</gene>
<dbReference type="EMBL" id="JAAGAX010000001">
    <property type="protein sequence ID" value="KAF2324232.1"/>
    <property type="molecule type" value="Genomic_DNA"/>
</dbReference>
<name>A0A6A6NGF0_HEVBR</name>
<dbReference type="AlphaFoldDB" id="A0A6A6NGF0"/>
<comment type="caution">
    <text evidence="2">The sequence shown here is derived from an EMBL/GenBank/DDBJ whole genome shotgun (WGS) entry which is preliminary data.</text>
</comment>
<accession>A0A6A6NGF0</accession>
<feature type="compositionally biased region" description="Polar residues" evidence="1">
    <location>
        <begin position="121"/>
        <end position="135"/>
    </location>
</feature>
<keyword evidence="3" id="KW-1185">Reference proteome</keyword>
<proteinExistence type="predicted"/>
<evidence type="ECO:0000313" key="2">
    <source>
        <dbReference type="EMBL" id="KAF2324232.1"/>
    </source>
</evidence>
<organism evidence="2 3">
    <name type="scientific">Hevea brasiliensis</name>
    <name type="common">Para rubber tree</name>
    <name type="synonym">Siphonia brasiliensis</name>
    <dbReference type="NCBI Taxonomy" id="3981"/>
    <lineage>
        <taxon>Eukaryota</taxon>
        <taxon>Viridiplantae</taxon>
        <taxon>Streptophyta</taxon>
        <taxon>Embryophyta</taxon>
        <taxon>Tracheophyta</taxon>
        <taxon>Spermatophyta</taxon>
        <taxon>Magnoliopsida</taxon>
        <taxon>eudicotyledons</taxon>
        <taxon>Gunneridae</taxon>
        <taxon>Pentapetalae</taxon>
        <taxon>rosids</taxon>
        <taxon>fabids</taxon>
        <taxon>Malpighiales</taxon>
        <taxon>Euphorbiaceae</taxon>
        <taxon>Crotonoideae</taxon>
        <taxon>Micrandreae</taxon>
        <taxon>Hevea</taxon>
    </lineage>
</organism>
<sequence>MVEVALPGSFQASRSCTAGTAIHSGGSPTVLAYWTRDVGWSESAPAVFSTNAAIATMAKSPGHSTPPSQAFAPSSFGQPQNNVSASSQFQPIRQMYAPVVPVGGQPWLASRSNGVLIATAVQPTGQQPSATSTSDPAIRLVHDPFNHPGRQ</sequence>
<feature type="compositionally biased region" description="Polar residues" evidence="1">
    <location>
        <begin position="62"/>
        <end position="85"/>
    </location>
</feature>
<evidence type="ECO:0000313" key="3">
    <source>
        <dbReference type="Proteomes" id="UP000467840"/>
    </source>
</evidence>
<protein>
    <submittedName>
        <fullName evidence="2">Uncharacterized protein</fullName>
    </submittedName>
</protein>